<dbReference type="GO" id="GO:0007052">
    <property type="term" value="P:mitotic spindle organization"/>
    <property type="evidence" value="ECO:0007669"/>
    <property type="project" value="TreeGrafter"/>
</dbReference>
<dbReference type="OrthoDB" id="1668230at2759"/>
<evidence type="ECO:0000256" key="5">
    <source>
        <dbReference type="ARBA" id="ARBA00022840"/>
    </source>
</evidence>
<dbReference type="GO" id="GO:0000922">
    <property type="term" value="C:spindle pole"/>
    <property type="evidence" value="ECO:0007669"/>
    <property type="project" value="TreeGrafter"/>
</dbReference>
<dbReference type="GO" id="GO:0005524">
    <property type="term" value="F:ATP binding"/>
    <property type="evidence" value="ECO:0007669"/>
    <property type="project" value="UniProtKB-KW"/>
</dbReference>
<gene>
    <name evidence="7" type="ORF">RCC_05051</name>
</gene>
<dbReference type="Pfam" id="PF07714">
    <property type="entry name" value="PK_Tyr_Ser-Thr"/>
    <property type="match status" value="1"/>
</dbReference>
<keyword evidence="8" id="KW-1185">Reference proteome</keyword>
<keyword evidence="3" id="KW-0547">Nucleotide-binding</keyword>
<keyword evidence="5" id="KW-0067">ATP-binding</keyword>
<keyword evidence="2" id="KW-0808">Transferase</keyword>
<sequence>MDSDDSSKCQLPIVIYWQPDGVRQNIAASFQNYVGRMEDGRTVLKYPLINTEEALQCLRAEGDRYVRLGTHENLVTYKGFNGSGLLLEYCEQGGLHDVLGGGSLELTDSQKATIGQQIVRCLIHLHDHNFIHCDIHARNVFLTSGLVAKIGDLQGQLSRPDGTIEMETMSQENAKSRHPLAGKDEFSWRTDIFALGTLLYHLWHGHLPFPELDEFDDEDLIQARYRTGQYPIDMTSVTDIDRVIGKCWSSRYESMREVLNDMQDLSLG</sequence>
<dbReference type="AlphaFoldDB" id="A0A2D3UXY2"/>
<dbReference type="RefSeq" id="XP_023626095.1">
    <property type="nucleotide sequence ID" value="XM_023770327.1"/>
</dbReference>
<dbReference type="PANTHER" id="PTHR24345">
    <property type="entry name" value="SERINE/THREONINE-PROTEIN KINASE PLK"/>
    <property type="match status" value="1"/>
</dbReference>
<dbReference type="Proteomes" id="UP000225277">
    <property type="component" value="Unassembled WGS sequence"/>
</dbReference>
<reference evidence="7 8" key="1">
    <citation type="submission" date="2016-03" db="EMBL/GenBank/DDBJ databases">
        <authorList>
            <person name="Ploux O."/>
        </authorList>
    </citation>
    <scope>NUCLEOTIDE SEQUENCE [LARGE SCALE GENOMIC DNA]</scope>
    <source>
        <strain evidence="7 8">URUG2</strain>
    </source>
</reference>
<name>A0A2D3UXY2_9PEZI</name>
<dbReference type="Gene3D" id="1.10.510.10">
    <property type="entry name" value="Transferase(Phosphotransferase) domain 1"/>
    <property type="match status" value="1"/>
</dbReference>
<dbReference type="GO" id="GO:0004674">
    <property type="term" value="F:protein serine/threonine kinase activity"/>
    <property type="evidence" value="ECO:0007669"/>
    <property type="project" value="UniProtKB-KW"/>
</dbReference>
<dbReference type="PROSITE" id="PS50011">
    <property type="entry name" value="PROTEIN_KINASE_DOM"/>
    <property type="match status" value="1"/>
</dbReference>
<organism evidence="7 8">
    <name type="scientific">Ramularia collo-cygni</name>
    <dbReference type="NCBI Taxonomy" id="112498"/>
    <lineage>
        <taxon>Eukaryota</taxon>
        <taxon>Fungi</taxon>
        <taxon>Dikarya</taxon>
        <taxon>Ascomycota</taxon>
        <taxon>Pezizomycotina</taxon>
        <taxon>Dothideomycetes</taxon>
        <taxon>Dothideomycetidae</taxon>
        <taxon>Mycosphaerellales</taxon>
        <taxon>Mycosphaerellaceae</taxon>
        <taxon>Ramularia</taxon>
    </lineage>
</organism>
<evidence type="ECO:0000313" key="7">
    <source>
        <dbReference type="EMBL" id="CZT19205.1"/>
    </source>
</evidence>
<dbReference type="GO" id="GO:0000776">
    <property type="term" value="C:kinetochore"/>
    <property type="evidence" value="ECO:0007669"/>
    <property type="project" value="TreeGrafter"/>
</dbReference>
<dbReference type="SUPFAM" id="SSF56112">
    <property type="entry name" value="Protein kinase-like (PK-like)"/>
    <property type="match status" value="1"/>
</dbReference>
<evidence type="ECO:0000256" key="4">
    <source>
        <dbReference type="ARBA" id="ARBA00022777"/>
    </source>
</evidence>
<evidence type="ECO:0000259" key="6">
    <source>
        <dbReference type="PROSITE" id="PS50011"/>
    </source>
</evidence>
<dbReference type="InterPro" id="IPR001245">
    <property type="entry name" value="Ser-Thr/Tyr_kinase_cat_dom"/>
</dbReference>
<dbReference type="PANTHER" id="PTHR24345:SF0">
    <property type="entry name" value="CELL CYCLE SERINE_THREONINE-PROTEIN KINASE CDC5_MSD2"/>
    <property type="match status" value="1"/>
</dbReference>
<dbReference type="GO" id="GO:0005737">
    <property type="term" value="C:cytoplasm"/>
    <property type="evidence" value="ECO:0007669"/>
    <property type="project" value="TreeGrafter"/>
</dbReference>
<evidence type="ECO:0000256" key="1">
    <source>
        <dbReference type="ARBA" id="ARBA00022527"/>
    </source>
</evidence>
<dbReference type="InterPro" id="IPR000719">
    <property type="entry name" value="Prot_kinase_dom"/>
</dbReference>
<evidence type="ECO:0000256" key="3">
    <source>
        <dbReference type="ARBA" id="ARBA00022741"/>
    </source>
</evidence>
<dbReference type="GO" id="GO:0005634">
    <property type="term" value="C:nucleus"/>
    <property type="evidence" value="ECO:0007669"/>
    <property type="project" value="TreeGrafter"/>
</dbReference>
<dbReference type="EMBL" id="FJUY01000007">
    <property type="protein sequence ID" value="CZT19205.1"/>
    <property type="molecule type" value="Genomic_DNA"/>
</dbReference>
<keyword evidence="1" id="KW-0723">Serine/threonine-protein kinase</keyword>
<keyword evidence="4" id="KW-0418">Kinase</keyword>
<dbReference type="STRING" id="112498.A0A2D3UXY2"/>
<accession>A0A2D3UXY2</accession>
<evidence type="ECO:0000313" key="8">
    <source>
        <dbReference type="Proteomes" id="UP000225277"/>
    </source>
</evidence>
<protein>
    <recommendedName>
        <fullName evidence="6">Protein kinase domain-containing protein</fullName>
    </recommendedName>
</protein>
<evidence type="ECO:0000256" key="2">
    <source>
        <dbReference type="ARBA" id="ARBA00022679"/>
    </source>
</evidence>
<dbReference type="InterPro" id="IPR011009">
    <property type="entry name" value="Kinase-like_dom_sf"/>
</dbReference>
<proteinExistence type="predicted"/>
<feature type="domain" description="Protein kinase" evidence="6">
    <location>
        <begin position="1"/>
        <end position="268"/>
    </location>
</feature>
<dbReference type="GeneID" id="35600219"/>